<dbReference type="eggNOG" id="ENOG502RSG9">
    <property type="taxonomic scope" value="Eukaryota"/>
</dbReference>
<dbReference type="AlphaFoldDB" id="A0A066X3B4"/>
<comment type="caution">
    <text evidence="1">The sequence shown here is derived from an EMBL/GenBank/DDBJ whole genome shotgun (WGS) entry which is preliminary data.</text>
</comment>
<reference evidence="2" key="1">
    <citation type="journal article" date="2014" name="Genome Announc.">
        <title>Draft genome sequence of Colletotrichum sublineola, a destructive pathogen of cultivated sorghum.</title>
        <authorList>
            <person name="Baroncelli R."/>
            <person name="Sanz-Martin J.M."/>
            <person name="Rech G.E."/>
            <person name="Sukno S.A."/>
            <person name="Thon M.R."/>
        </authorList>
    </citation>
    <scope>NUCLEOTIDE SEQUENCE [LARGE SCALE GENOMIC DNA]</scope>
    <source>
        <strain evidence="2">TX430BB</strain>
    </source>
</reference>
<evidence type="ECO:0000313" key="2">
    <source>
        <dbReference type="Proteomes" id="UP000027238"/>
    </source>
</evidence>
<gene>
    <name evidence="1" type="ORF">CSUB01_11985</name>
</gene>
<dbReference type="HOGENOM" id="CLU_1081869_0_0_1"/>
<name>A0A066X3B4_COLSU</name>
<dbReference type="OrthoDB" id="4814856at2759"/>
<accession>A0A066X3B4</accession>
<keyword evidence="2" id="KW-1185">Reference proteome</keyword>
<dbReference type="STRING" id="1173701.A0A066X3B4"/>
<dbReference type="Proteomes" id="UP000027238">
    <property type="component" value="Unassembled WGS sequence"/>
</dbReference>
<dbReference type="EMBL" id="JMSE01001541">
    <property type="protein sequence ID" value="KDN60201.1"/>
    <property type="molecule type" value="Genomic_DNA"/>
</dbReference>
<proteinExistence type="predicted"/>
<organism evidence="1 2">
    <name type="scientific">Colletotrichum sublineola</name>
    <name type="common">Sorghum anthracnose fungus</name>
    <dbReference type="NCBI Taxonomy" id="1173701"/>
    <lineage>
        <taxon>Eukaryota</taxon>
        <taxon>Fungi</taxon>
        <taxon>Dikarya</taxon>
        <taxon>Ascomycota</taxon>
        <taxon>Pezizomycotina</taxon>
        <taxon>Sordariomycetes</taxon>
        <taxon>Hypocreomycetidae</taxon>
        <taxon>Glomerellales</taxon>
        <taxon>Glomerellaceae</taxon>
        <taxon>Colletotrichum</taxon>
        <taxon>Colletotrichum graminicola species complex</taxon>
    </lineage>
</organism>
<sequence length="266" mass="30599">MAQPMKRPLTEAELRRAEDCADENEKLAECWESHQVAIVSCERADNNLNRFPGYQTMPVLTIDTLLPLEQPAAGSCSRKKKQQQQQPMTRELAQRTIRELERVKGNKWSAPRPYYFKHRSHEQFDVYTQEARIRASETFDGLAQKYVTVCIAGYDLRETRRGMESLRTDTPERVVWVDLMKVLEHQARDGGVPTELRRYTDDNVTVRNGRYDRRPGEPRGDYGMPSVRLLEVLGPAAAGHRADFRKLEKGSVALKRIVNRARNGIS</sequence>
<protein>
    <submittedName>
        <fullName evidence="1">Uncharacterized protein</fullName>
    </submittedName>
</protein>
<dbReference type="OMA" id="AECWESH"/>
<evidence type="ECO:0000313" key="1">
    <source>
        <dbReference type="EMBL" id="KDN60201.1"/>
    </source>
</evidence>